<keyword evidence="1" id="KW-0472">Membrane</keyword>
<feature type="transmembrane region" description="Helical" evidence="1">
    <location>
        <begin position="93"/>
        <end position="113"/>
    </location>
</feature>
<sequence length="121" mass="12448">MTPVLVVAVTVVAALLALAGLASTLARRRIGLLHLWAAAVLEALLVIQAVLAVAALVGGERPPDIPTFLGYLGGILLLPVAGVLWARSEPTRWAGTVLAVAAGAVGVMIWRLLQLWEATGG</sequence>
<evidence type="ECO:0000313" key="2">
    <source>
        <dbReference type="EMBL" id="SFL60455.1"/>
    </source>
</evidence>
<name>A0A1I4J1J4_9ACTN</name>
<feature type="transmembrane region" description="Helical" evidence="1">
    <location>
        <begin position="68"/>
        <end position="87"/>
    </location>
</feature>
<keyword evidence="1" id="KW-1133">Transmembrane helix</keyword>
<dbReference type="STRING" id="504800.SAMN04488085_11413"/>
<protein>
    <recommendedName>
        <fullName evidence="4">Integral membrane protein</fullName>
    </recommendedName>
</protein>
<accession>A0A1I4J1J4</accession>
<dbReference type="Proteomes" id="UP000199152">
    <property type="component" value="Unassembled WGS sequence"/>
</dbReference>
<dbReference type="EMBL" id="FOSW01000014">
    <property type="protein sequence ID" value="SFL60455.1"/>
    <property type="molecule type" value="Genomic_DNA"/>
</dbReference>
<gene>
    <name evidence="2" type="ORF">SAMN04488085_11413</name>
</gene>
<proteinExistence type="predicted"/>
<evidence type="ECO:0000313" key="3">
    <source>
        <dbReference type="Proteomes" id="UP000199152"/>
    </source>
</evidence>
<feature type="transmembrane region" description="Helical" evidence="1">
    <location>
        <begin position="36"/>
        <end position="56"/>
    </location>
</feature>
<reference evidence="3" key="1">
    <citation type="submission" date="2016-10" db="EMBL/GenBank/DDBJ databases">
        <authorList>
            <person name="Varghese N."/>
            <person name="Submissions S."/>
        </authorList>
    </citation>
    <scope>NUCLEOTIDE SEQUENCE [LARGE SCALE GENOMIC DNA]</scope>
    <source>
        <strain evidence="3">DSM 45317</strain>
    </source>
</reference>
<dbReference type="AlphaFoldDB" id="A0A1I4J1J4"/>
<keyword evidence="3" id="KW-1185">Reference proteome</keyword>
<evidence type="ECO:0000256" key="1">
    <source>
        <dbReference type="SAM" id="Phobius"/>
    </source>
</evidence>
<organism evidence="2 3">
    <name type="scientific">Geodermatophilus ruber</name>
    <dbReference type="NCBI Taxonomy" id="504800"/>
    <lineage>
        <taxon>Bacteria</taxon>
        <taxon>Bacillati</taxon>
        <taxon>Actinomycetota</taxon>
        <taxon>Actinomycetes</taxon>
        <taxon>Geodermatophilales</taxon>
        <taxon>Geodermatophilaceae</taxon>
        <taxon>Geodermatophilus</taxon>
    </lineage>
</organism>
<keyword evidence="1" id="KW-0812">Transmembrane</keyword>
<dbReference type="InParanoid" id="A0A1I4J1J4"/>
<dbReference type="OrthoDB" id="5197832at2"/>
<dbReference type="RefSeq" id="WP_091328148.1">
    <property type="nucleotide sequence ID" value="NZ_FOSW01000014.1"/>
</dbReference>
<evidence type="ECO:0008006" key="4">
    <source>
        <dbReference type="Google" id="ProtNLM"/>
    </source>
</evidence>